<evidence type="ECO:0000313" key="1">
    <source>
        <dbReference type="EMBL" id="KAJ8415956.1"/>
    </source>
</evidence>
<keyword evidence="2" id="KW-1185">Reference proteome</keyword>
<gene>
    <name evidence="1" type="ORF">AAFF_G00405130</name>
</gene>
<dbReference type="AlphaFoldDB" id="A0AAD7T9D0"/>
<organism evidence="1 2">
    <name type="scientific">Aldrovandia affinis</name>
    <dbReference type="NCBI Taxonomy" id="143900"/>
    <lineage>
        <taxon>Eukaryota</taxon>
        <taxon>Metazoa</taxon>
        <taxon>Chordata</taxon>
        <taxon>Craniata</taxon>
        <taxon>Vertebrata</taxon>
        <taxon>Euteleostomi</taxon>
        <taxon>Actinopterygii</taxon>
        <taxon>Neopterygii</taxon>
        <taxon>Teleostei</taxon>
        <taxon>Notacanthiformes</taxon>
        <taxon>Halosauridae</taxon>
        <taxon>Aldrovandia</taxon>
    </lineage>
</organism>
<dbReference type="Proteomes" id="UP001221898">
    <property type="component" value="Unassembled WGS sequence"/>
</dbReference>
<comment type="caution">
    <text evidence="1">The sequence shown here is derived from an EMBL/GenBank/DDBJ whole genome shotgun (WGS) entry which is preliminary data.</text>
</comment>
<accession>A0AAD7T9D0</accession>
<reference evidence="1" key="1">
    <citation type="journal article" date="2023" name="Science">
        <title>Genome structures resolve the early diversification of teleost fishes.</title>
        <authorList>
            <person name="Parey E."/>
            <person name="Louis A."/>
            <person name="Montfort J."/>
            <person name="Bouchez O."/>
            <person name="Roques C."/>
            <person name="Iampietro C."/>
            <person name="Lluch J."/>
            <person name="Castinel A."/>
            <person name="Donnadieu C."/>
            <person name="Desvignes T."/>
            <person name="Floi Bucao C."/>
            <person name="Jouanno E."/>
            <person name="Wen M."/>
            <person name="Mejri S."/>
            <person name="Dirks R."/>
            <person name="Jansen H."/>
            <person name="Henkel C."/>
            <person name="Chen W.J."/>
            <person name="Zahm M."/>
            <person name="Cabau C."/>
            <person name="Klopp C."/>
            <person name="Thompson A.W."/>
            <person name="Robinson-Rechavi M."/>
            <person name="Braasch I."/>
            <person name="Lecointre G."/>
            <person name="Bobe J."/>
            <person name="Postlethwait J.H."/>
            <person name="Berthelot C."/>
            <person name="Roest Crollius H."/>
            <person name="Guiguen Y."/>
        </authorList>
    </citation>
    <scope>NUCLEOTIDE SEQUENCE</scope>
    <source>
        <strain evidence="1">NC1722</strain>
    </source>
</reference>
<protein>
    <submittedName>
        <fullName evidence="1">Uncharacterized protein</fullName>
    </submittedName>
</protein>
<sequence length="68" mass="7070">MGHAFINRAPFHQRLVLPLRLPAAPPSVPEVLVTGDNMSPRTGALDVHPIICPSSHLGLHSGCKGAGG</sequence>
<dbReference type="EMBL" id="JAINUG010000008">
    <property type="protein sequence ID" value="KAJ8415956.1"/>
    <property type="molecule type" value="Genomic_DNA"/>
</dbReference>
<proteinExistence type="predicted"/>
<evidence type="ECO:0000313" key="2">
    <source>
        <dbReference type="Proteomes" id="UP001221898"/>
    </source>
</evidence>
<name>A0AAD7T9D0_9TELE</name>